<sequence length="159" mass="17333">MTTSAPSTPLTPTLRRVAQYLADGLDAHNIAAQTGLSAATVRQYIRDIRVRLNCPPRCKLPMIVHRLFTTQQVAPPRADRATPHLGADQRRLLRAVAEHDAPRDIALAATLAPADLRAALDQLLADTHARDTTHLVILAYGWNLLAAEPARETRNGASQ</sequence>
<dbReference type="InterPro" id="IPR036388">
    <property type="entry name" value="WH-like_DNA-bd_sf"/>
</dbReference>
<evidence type="ECO:0000259" key="4">
    <source>
        <dbReference type="SMART" id="SM00421"/>
    </source>
</evidence>
<evidence type="ECO:0000256" key="1">
    <source>
        <dbReference type="ARBA" id="ARBA00023015"/>
    </source>
</evidence>
<dbReference type="EMBL" id="JAGIQL010000002">
    <property type="protein sequence ID" value="MBP0456143.1"/>
    <property type="molecule type" value="Genomic_DNA"/>
</dbReference>
<dbReference type="PANTHER" id="PTHR43214">
    <property type="entry name" value="TWO-COMPONENT RESPONSE REGULATOR"/>
    <property type="match status" value="1"/>
</dbReference>
<gene>
    <name evidence="5" type="ORF">JFN87_01320</name>
</gene>
<dbReference type="RefSeq" id="WP_209337920.1">
    <property type="nucleotide sequence ID" value="NZ_JAGIQL010000002.1"/>
</dbReference>
<dbReference type="AlphaFoldDB" id="A0A940RVJ2"/>
<feature type="domain" description="HTH luxR-type" evidence="4">
    <location>
        <begin position="7"/>
        <end position="64"/>
    </location>
</feature>
<organism evidence="5 6">
    <name type="scientific">Streptomyces montanisoli</name>
    <dbReference type="NCBI Taxonomy" id="2798581"/>
    <lineage>
        <taxon>Bacteria</taxon>
        <taxon>Bacillati</taxon>
        <taxon>Actinomycetota</taxon>
        <taxon>Actinomycetes</taxon>
        <taxon>Kitasatosporales</taxon>
        <taxon>Streptomycetaceae</taxon>
        <taxon>Streptomyces</taxon>
    </lineage>
</organism>
<comment type="caution">
    <text evidence="5">The sequence shown here is derived from an EMBL/GenBank/DDBJ whole genome shotgun (WGS) entry which is preliminary data.</text>
</comment>
<dbReference type="GO" id="GO:0003677">
    <property type="term" value="F:DNA binding"/>
    <property type="evidence" value="ECO:0007669"/>
    <property type="project" value="UniProtKB-KW"/>
</dbReference>
<dbReference type="InterPro" id="IPR000792">
    <property type="entry name" value="Tscrpt_reg_LuxR_C"/>
</dbReference>
<evidence type="ECO:0000313" key="6">
    <source>
        <dbReference type="Proteomes" id="UP000670475"/>
    </source>
</evidence>
<keyword evidence="6" id="KW-1185">Reference proteome</keyword>
<name>A0A940RVJ2_9ACTN</name>
<dbReference type="PANTHER" id="PTHR43214:SF24">
    <property type="entry name" value="TRANSCRIPTIONAL REGULATORY PROTEIN NARL-RELATED"/>
    <property type="match status" value="1"/>
</dbReference>
<dbReference type="Gene3D" id="1.10.10.10">
    <property type="entry name" value="Winged helix-like DNA-binding domain superfamily/Winged helix DNA-binding domain"/>
    <property type="match status" value="1"/>
</dbReference>
<accession>A0A940RVJ2</accession>
<dbReference type="SUPFAM" id="SSF46894">
    <property type="entry name" value="C-terminal effector domain of the bipartite response regulators"/>
    <property type="match status" value="1"/>
</dbReference>
<keyword evidence="1" id="KW-0805">Transcription regulation</keyword>
<evidence type="ECO:0000313" key="5">
    <source>
        <dbReference type="EMBL" id="MBP0456143.1"/>
    </source>
</evidence>
<evidence type="ECO:0000256" key="3">
    <source>
        <dbReference type="ARBA" id="ARBA00023163"/>
    </source>
</evidence>
<reference evidence="5" key="1">
    <citation type="submission" date="2021-03" db="EMBL/GenBank/DDBJ databases">
        <title>Whole genome sequence of Streptomyces bomunensis MMS17-BM035.</title>
        <authorList>
            <person name="Lee J.H."/>
        </authorList>
    </citation>
    <scope>NUCLEOTIDE SEQUENCE</scope>
    <source>
        <strain evidence="5">MMS17-BM035</strain>
    </source>
</reference>
<dbReference type="Pfam" id="PF00196">
    <property type="entry name" value="GerE"/>
    <property type="match status" value="1"/>
</dbReference>
<dbReference type="Proteomes" id="UP000670475">
    <property type="component" value="Unassembled WGS sequence"/>
</dbReference>
<evidence type="ECO:0000256" key="2">
    <source>
        <dbReference type="ARBA" id="ARBA00023125"/>
    </source>
</evidence>
<keyword evidence="2 5" id="KW-0238">DNA-binding</keyword>
<keyword evidence="3" id="KW-0804">Transcription</keyword>
<dbReference type="InterPro" id="IPR039420">
    <property type="entry name" value="WalR-like"/>
</dbReference>
<dbReference type="GO" id="GO:0006355">
    <property type="term" value="P:regulation of DNA-templated transcription"/>
    <property type="evidence" value="ECO:0007669"/>
    <property type="project" value="InterPro"/>
</dbReference>
<protein>
    <submittedName>
        <fullName evidence="5">DNA-binding protein</fullName>
    </submittedName>
</protein>
<proteinExistence type="predicted"/>
<dbReference type="InterPro" id="IPR016032">
    <property type="entry name" value="Sig_transdc_resp-reg_C-effctor"/>
</dbReference>
<dbReference type="SMART" id="SM00421">
    <property type="entry name" value="HTH_LUXR"/>
    <property type="match status" value="1"/>
</dbReference>